<keyword evidence="2" id="KW-0175">Coiled coil</keyword>
<dbReference type="Pfam" id="PF13764">
    <property type="entry name" value="E3_UbLigase_R4"/>
    <property type="match status" value="1"/>
</dbReference>
<dbReference type="EMBL" id="MLAK01001063">
    <property type="protein sequence ID" value="OHS98294.1"/>
    <property type="molecule type" value="Genomic_DNA"/>
</dbReference>
<feature type="compositionally biased region" description="Low complexity" evidence="3">
    <location>
        <begin position="1118"/>
        <end position="1130"/>
    </location>
</feature>
<keyword evidence="1" id="KW-0862">Zinc</keyword>
<keyword evidence="6" id="KW-1185">Reference proteome</keyword>
<protein>
    <recommendedName>
        <fullName evidence="4">E3 ubiquitin ligase UBR4 C-terminal domain-containing protein</fullName>
    </recommendedName>
</protein>
<accession>A0A1J4JGI1</accession>
<dbReference type="GeneID" id="94844871"/>
<evidence type="ECO:0000256" key="2">
    <source>
        <dbReference type="SAM" id="Coils"/>
    </source>
</evidence>
<evidence type="ECO:0000313" key="5">
    <source>
        <dbReference type="EMBL" id="OHS98294.1"/>
    </source>
</evidence>
<organism evidence="5 6">
    <name type="scientific">Tritrichomonas foetus</name>
    <dbReference type="NCBI Taxonomy" id="1144522"/>
    <lineage>
        <taxon>Eukaryota</taxon>
        <taxon>Metamonada</taxon>
        <taxon>Parabasalia</taxon>
        <taxon>Tritrichomonadida</taxon>
        <taxon>Tritrichomonadidae</taxon>
        <taxon>Tritrichomonas</taxon>
    </lineage>
</organism>
<evidence type="ECO:0000256" key="3">
    <source>
        <dbReference type="SAM" id="MobiDB-lite"/>
    </source>
</evidence>
<dbReference type="Proteomes" id="UP000179807">
    <property type="component" value="Unassembled WGS sequence"/>
</dbReference>
<dbReference type="InterPro" id="IPR045189">
    <property type="entry name" value="UBR4-like"/>
</dbReference>
<feature type="domain" description="E3 ubiquitin ligase UBR4 C-terminal" evidence="4">
    <location>
        <begin position="1198"/>
        <end position="1959"/>
    </location>
</feature>
<evidence type="ECO:0000313" key="6">
    <source>
        <dbReference type="Proteomes" id="UP000179807"/>
    </source>
</evidence>
<dbReference type="InterPro" id="IPR025704">
    <property type="entry name" value="E3_Ub_ligase_UBR4_C"/>
</dbReference>
<evidence type="ECO:0000256" key="1">
    <source>
        <dbReference type="PROSITE-ProRule" id="PRU01388"/>
    </source>
</evidence>
<feature type="region of interest" description="Disordered" evidence="3">
    <location>
        <begin position="1110"/>
        <end position="1135"/>
    </location>
</feature>
<keyword evidence="1" id="KW-0863">Zinc-finger</keyword>
<name>A0A1J4JGI1_9EUKA</name>
<dbReference type="RefSeq" id="XP_068351431.1">
    <property type="nucleotide sequence ID" value="XM_068510167.1"/>
</dbReference>
<dbReference type="PROSITE" id="PS52043">
    <property type="entry name" value="UBR4_E3"/>
    <property type="match status" value="1"/>
</dbReference>
<feature type="coiled-coil region" evidence="2">
    <location>
        <begin position="644"/>
        <end position="671"/>
    </location>
</feature>
<dbReference type="PANTHER" id="PTHR21725">
    <property type="entry name" value="E3 UBIQUITIN-PROTEIN LIGASE UBR4"/>
    <property type="match status" value="1"/>
</dbReference>
<gene>
    <name evidence="5" type="ORF">TRFO_35287</name>
</gene>
<dbReference type="GO" id="GO:0008270">
    <property type="term" value="F:zinc ion binding"/>
    <property type="evidence" value="ECO:0007669"/>
    <property type="project" value="UniProtKB-KW"/>
</dbReference>
<dbReference type="OrthoDB" id="30336at2759"/>
<reference evidence="5" key="1">
    <citation type="submission" date="2016-10" db="EMBL/GenBank/DDBJ databases">
        <authorList>
            <person name="Benchimol M."/>
            <person name="Almeida L.G."/>
            <person name="Vasconcelos A.T."/>
            <person name="Perreira-Neves A."/>
            <person name="Rosa I.A."/>
            <person name="Tasca T."/>
            <person name="Bogo M.R."/>
            <person name="de Souza W."/>
        </authorList>
    </citation>
    <scope>NUCLEOTIDE SEQUENCE [LARGE SCALE GENOMIC DNA]</scope>
    <source>
        <strain evidence="5">K</strain>
    </source>
</reference>
<evidence type="ECO:0000259" key="4">
    <source>
        <dbReference type="Pfam" id="PF13764"/>
    </source>
</evidence>
<dbReference type="VEuPathDB" id="TrichDB:TRFO_35287"/>
<keyword evidence="1" id="KW-0479">Metal-binding</keyword>
<comment type="similarity">
    <text evidence="1">Belongs to the UBR4 family.</text>
</comment>
<sequence length="1986" mass="227084">MKRFIELKYDSTSKVPPILQFISNIKDDRNAVFFKVANSLYQIDNLNPIYSLIAFRDLISLSPISPQHSTDPQHLHPINSYKWLYLLYPLASKVITDDEELEEGKLEYFYNEFNQFVFTADITKTENCAAFLSGLFCFVARLIENSKKLPSFIGSEEFYHKIFSFLQLSEFPKISLNIADFSVAEIFEFASPLPLEELPLADLFYDVEVIFKYSIFRLLFRLIKIKPPKESNSFNKFIIPYISHYILGNIAKKTLFLLNDQSEELSLIQCDLYNLDTYAKDIIYCTLKSHNFVKKLERQDFVKFSKAVSFMRSISKQRPKSIHDYLLVNDQIGQCLECLLNSNYGSYFTTSAAKILAAGDYPLSDFVNLIKIILTSSSESARKSVSLLLSQQKDELSTIGQNILQILPFVAHCGSRSSIFFQFLAQILPTLTSPLSIIAELLNLLKKESQDISLISSANLYTQISSYVPFKASYFDPHVCQICCNLKRTYNDNEIEILKLPLLAEKNKIHAKLSQPLIIRSLTFKFSQKINSRSPRVISLYICSNDITDIKKDNIEWEKVSSIYFSYHQKSNKLTLSSPMYATGVAIEFEDFWQHEKLNEYEFKCHCVKSDSFICPTCGASPFINMSIIAQAKIAFQYTNIRNEEDCENSLENTNQIISNVEKNLAELLALRKAIEYALSPSNPMSINERSVKINTLYNDQCLVLYQKITKSLQQVREIRIAAGIFSGTLMTSNPTLEDLNNQYPCYYCHYSFIKNCLNLFTLIQEPKQMKSIYDAFDITSYLFPYITDISPFASDAITTTIAFCKSVPELTLRITDIFISSLPNVSSQIVRLLCELEHIDDIDRPYRLKAIINALVAAVSYINSQSSFTMLVLQPLVTTITESPIIIRKRNIFIEYNVYNAWKMFIHKPPSLKLNPMSVLRSDETLVSLFLKCRSESIRTKIKDLLQSAAELSNDLYNKVFGFAFNLLNDTKDLSPNSKQYFDLLLFLLENDKVRRKYLQADFFDTIIGLLCSETERIVAQEDSFYHDLSVGFSIYTLVRFIDLFLSPIINLRYVIYRKQHLAVNIITNYFKLRSLLMQRSKYLEDSLSLMKGIIMRIMQKEFVLCEKSDKTEQDSNEQNNNAENAGENNETDEVIALNPNGPRIMIEAAVEAITLCPDIVISEISAIIFPSKEVAKIPVIMRKWPRHEDFIPGRLTRDPITSDNIGTCFRDIKMKICIMLGMESLMQEENNIELLVDNNIISLDLPIDSVYKLIWVPSKGECPMEVFCRLTGLDGEATETIINSLPSEEIDDVPPEVKYEYTTVLCDCGGFKQLLNTLDTNLSNHSLEDLVRLLETFALVKRNRIEMNKLHGSLHLLNLMMKLIQKESTSKEIFILAISTVSHLITEDNNCITNPDEWVSFILGALSNRLFRCNEDLLSPFLALLPPIAAQSRELMEKVLVYFINQLKPNTTINAVANTSVNESNARTDSFNIYEDCQSFFMLNGFAEFVLVIPPNQLGNTIRDLILEEPFVVDAISILYKLFPPEEGRQSKKWKNSVDVIFLPSVLKVLIGMAHCHAKTQQLFLEDDCKFIKFLLELEPITSHANIGDYAGKILANCESEPSICKDAINKIKTSRIEEAKAKARAKREEAFNNTKIIPPELQAQLDDLTDQSWECCICHEGYEFMPKELLGIYVYVNIDRTTSNPNTATYFICVHPSCHKKAKSIERHGNNWQSEWDAASLRNSERPCNGIFPLPSNTLPPDAYRQALISFIETFNRGKLYFRSIMVDFKKHLTITANGEKIPHNHGGGSFSSITGFWPFLIYAGQLLLDTEPNESRTRKAFEKDLEVQIEKNDNPIDSMIMAIWILSLEEWNAIKLTLLKALLATKKIGENENICEIAKSSLILYILVNRIQNMYKKPSQKEAVMADNVLKISPHTGDSWIQEFSDKVNNEGASLANEWIDFGDELQDEIFCVLDLKTLLLYAEITTEDPEAYIRDCVKGEV</sequence>
<proteinExistence type="inferred from homology"/>
<dbReference type="PANTHER" id="PTHR21725:SF1">
    <property type="entry name" value="E3 UBIQUITIN-PROTEIN LIGASE UBR4"/>
    <property type="match status" value="1"/>
</dbReference>
<comment type="caution">
    <text evidence="5">The sequence shown here is derived from an EMBL/GenBank/DDBJ whole genome shotgun (WGS) entry which is preliminary data.</text>
</comment>
<feature type="region of interest" description="UBR4 E3 catalytic module" evidence="1">
    <location>
        <begin position="1543"/>
        <end position="1986"/>
    </location>
</feature>